<name>J0CQM3_AURST</name>
<dbReference type="AlphaFoldDB" id="J0CQM3"/>
<dbReference type="KEGG" id="adl:AURDEDRAFT_178418"/>
<keyword evidence="3" id="KW-1185">Reference proteome</keyword>
<protein>
    <submittedName>
        <fullName evidence="2">Uncharacterized protein</fullName>
    </submittedName>
</protein>
<evidence type="ECO:0000313" key="3">
    <source>
        <dbReference type="Proteomes" id="UP000006514"/>
    </source>
</evidence>
<feature type="region of interest" description="Disordered" evidence="1">
    <location>
        <begin position="23"/>
        <end position="85"/>
    </location>
</feature>
<evidence type="ECO:0000256" key="1">
    <source>
        <dbReference type="SAM" id="MobiDB-lite"/>
    </source>
</evidence>
<dbReference type="Proteomes" id="UP000006514">
    <property type="component" value="Unassembled WGS sequence"/>
</dbReference>
<dbReference type="InParanoid" id="J0CQM3"/>
<gene>
    <name evidence="2" type="ORF">AURDEDRAFT_178418</name>
</gene>
<sequence length="111" mass="11631">MFLGDSPLGAQFRKMVSWDNFLPADNSNSPALNGASAGDGNGSGRLAARVTKHRPQLLPPAAHGGSSALPSPPEHHTRKAYGAHRQAQWERAWNTCAAAAVFSAQRAASAT</sequence>
<evidence type="ECO:0000313" key="2">
    <source>
        <dbReference type="EMBL" id="EJD32504.1"/>
    </source>
</evidence>
<reference evidence="3" key="1">
    <citation type="journal article" date="2012" name="Science">
        <title>The Paleozoic origin of enzymatic lignin decomposition reconstructed from 31 fungal genomes.</title>
        <authorList>
            <person name="Floudas D."/>
            <person name="Binder M."/>
            <person name="Riley R."/>
            <person name="Barry K."/>
            <person name="Blanchette R.A."/>
            <person name="Henrissat B."/>
            <person name="Martinez A.T."/>
            <person name="Otillar R."/>
            <person name="Spatafora J.W."/>
            <person name="Yadav J.S."/>
            <person name="Aerts A."/>
            <person name="Benoit I."/>
            <person name="Boyd A."/>
            <person name="Carlson A."/>
            <person name="Copeland A."/>
            <person name="Coutinho P.M."/>
            <person name="de Vries R.P."/>
            <person name="Ferreira P."/>
            <person name="Findley K."/>
            <person name="Foster B."/>
            <person name="Gaskell J."/>
            <person name="Glotzer D."/>
            <person name="Gorecki P."/>
            <person name="Heitman J."/>
            <person name="Hesse C."/>
            <person name="Hori C."/>
            <person name="Igarashi K."/>
            <person name="Jurgens J.A."/>
            <person name="Kallen N."/>
            <person name="Kersten P."/>
            <person name="Kohler A."/>
            <person name="Kuees U."/>
            <person name="Kumar T.K.A."/>
            <person name="Kuo A."/>
            <person name="LaButti K."/>
            <person name="Larrondo L.F."/>
            <person name="Lindquist E."/>
            <person name="Ling A."/>
            <person name="Lombard V."/>
            <person name="Lucas S."/>
            <person name="Lundell T."/>
            <person name="Martin R."/>
            <person name="McLaughlin D.J."/>
            <person name="Morgenstern I."/>
            <person name="Morin E."/>
            <person name="Murat C."/>
            <person name="Nagy L.G."/>
            <person name="Nolan M."/>
            <person name="Ohm R.A."/>
            <person name="Patyshakuliyeva A."/>
            <person name="Rokas A."/>
            <person name="Ruiz-Duenas F.J."/>
            <person name="Sabat G."/>
            <person name="Salamov A."/>
            <person name="Samejima M."/>
            <person name="Schmutz J."/>
            <person name="Slot J.C."/>
            <person name="St John F."/>
            <person name="Stenlid J."/>
            <person name="Sun H."/>
            <person name="Sun S."/>
            <person name="Syed K."/>
            <person name="Tsang A."/>
            <person name="Wiebenga A."/>
            <person name="Young D."/>
            <person name="Pisabarro A."/>
            <person name="Eastwood D.C."/>
            <person name="Martin F."/>
            <person name="Cullen D."/>
            <person name="Grigoriev I.V."/>
            <person name="Hibbett D.S."/>
        </authorList>
    </citation>
    <scope>NUCLEOTIDE SEQUENCE [LARGE SCALE GENOMIC DNA]</scope>
    <source>
        <strain evidence="3">TFB10046</strain>
    </source>
</reference>
<accession>J0CQM3</accession>
<organism evidence="2 3">
    <name type="scientific">Auricularia subglabra (strain TFB-10046 / SS5)</name>
    <name type="common">White-rot fungus</name>
    <name type="synonym">Auricularia delicata (strain TFB10046)</name>
    <dbReference type="NCBI Taxonomy" id="717982"/>
    <lineage>
        <taxon>Eukaryota</taxon>
        <taxon>Fungi</taxon>
        <taxon>Dikarya</taxon>
        <taxon>Basidiomycota</taxon>
        <taxon>Agaricomycotina</taxon>
        <taxon>Agaricomycetes</taxon>
        <taxon>Auriculariales</taxon>
        <taxon>Auriculariaceae</taxon>
        <taxon>Auricularia</taxon>
    </lineage>
</organism>
<proteinExistence type="predicted"/>
<dbReference type="EMBL" id="JH688908">
    <property type="protein sequence ID" value="EJD32504.1"/>
    <property type="molecule type" value="Genomic_DNA"/>
</dbReference>